<reference evidence="2" key="1">
    <citation type="submission" date="2022-11" db="UniProtKB">
        <authorList>
            <consortium name="WormBaseParasite"/>
        </authorList>
    </citation>
    <scope>IDENTIFICATION</scope>
</reference>
<evidence type="ECO:0000313" key="2">
    <source>
        <dbReference type="WBParaSite" id="ES5_v2.g20561.t1"/>
    </source>
</evidence>
<name>A0AC34FTA6_9BILA</name>
<accession>A0AC34FTA6</accession>
<protein>
    <submittedName>
        <fullName evidence="2">SET domain-containing protein</fullName>
    </submittedName>
</protein>
<dbReference type="WBParaSite" id="ES5_v2.g20561.t1">
    <property type="protein sequence ID" value="ES5_v2.g20561.t1"/>
    <property type="gene ID" value="ES5_v2.g20561"/>
</dbReference>
<organism evidence="1 2">
    <name type="scientific">Panagrolaimus sp. ES5</name>
    <dbReference type="NCBI Taxonomy" id="591445"/>
    <lineage>
        <taxon>Eukaryota</taxon>
        <taxon>Metazoa</taxon>
        <taxon>Ecdysozoa</taxon>
        <taxon>Nematoda</taxon>
        <taxon>Chromadorea</taxon>
        <taxon>Rhabditida</taxon>
        <taxon>Tylenchina</taxon>
        <taxon>Panagrolaimomorpha</taxon>
        <taxon>Panagrolaimoidea</taxon>
        <taxon>Panagrolaimidae</taxon>
        <taxon>Panagrolaimus</taxon>
    </lineage>
</organism>
<sequence length="602" mass="69053">MDANALMKSLTMLNVSEPVLRSNDNLGREILSCQSDPEFKHINTSSDTKEASFHNFRYKLDDAEHISHGEILIIKEPFLQIHPHFESPYLLIYSPSDIIVVDPTDSEFLDKLGAIKWCKLMSKDPEYWREKANECFKKGKFEDALKLYDRAIRYNSELAVLYLNKSLTCLKIEAFYAAYESAKIAFEKGGDKEKALYRMGLAAYGMREWENAANHFLELLKEFPNNEEASKQLKLATSRLAEQKFGKFDLKKIYIESKKEKPKIDVADFAGPIEIVNIPGKGRGVIASKDIKAGTLLVVSKAFSSGYSQDFPENLHSVSQKDGSQMLQVIKTMENLKNNPQRAKEVYDLYAGDMGVEEIPEGVIDAARIHRISEINRFAGDASANNFGCALFILPSYFNHACIANARKIIYHDVFIIHAITDIKKGEEICHTYIPLQFEYSVRKEMFNSWKFTCSCKLCEIDSKDKFCKKREQLMAEFLEYAQRNSPKDIVVKGEEVLNKIRETYAKRKEFKIVLVQLLALLYQIYEAVKDPIKSIKCMEEIVKLVENSPLNYGIDTPRIMYTLALCYLPLGNKSKYNELVKKAFELSFCADMDHFRMVYPL</sequence>
<dbReference type="Proteomes" id="UP000887579">
    <property type="component" value="Unplaced"/>
</dbReference>
<proteinExistence type="predicted"/>
<evidence type="ECO:0000313" key="1">
    <source>
        <dbReference type="Proteomes" id="UP000887579"/>
    </source>
</evidence>